<evidence type="ECO:0000313" key="1">
    <source>
        <dbReference type="EMBL" id="MBR1370023.1"/>
    </source>
</evidence>
<dbReference type="Proteomes" id="UP000730161">
    <property type="component" value="Unassembled WGS sequence"/>
</dbReference>
<organism evidence="1 2">
    <name type="scientific">Methanocalculus chunghsingensis</name>
    <dbReference type="NCBI Taxonomy" id="156457"/>
    <lineage>
        <taxon>Archaea</taxon>
        <taxon>Methanobacteriati</taxon>
        <taxon>Methanobacteriota</taxon>
        <taxon>Stenosarchaea group</taxon>
        <taxon>Methanomicrobia</taxon>
        <taxon>Methanomicrobiales</taxon>
        <taxon>Methanocalculaceae</taxon>
        <taxon>Methanocalculus</taxon>
    </lineage>
</organism>
<gene>
    <name evidence="1" type="ORF">RJ53_11250</name>
</gene>
<evidence type="ECO:0000313" key="2">
    <source>
        <dbReference type="Proteomes" id="UP000730161"/>
    </source>
</evidence>
<accession>A0A8J7WC40</accession>
<keyword evidence="2" id="KW-1185">Reference proteome</keyword>
<name>A0A8J7WC40_9EURY</name>
<proteinExistence type="predicted"/>
<sequence>LREIQRRPRLEQHVEVIRAALDVGDFNPEGFRDAVDLGLQEIHIPIIDKDSSPVLDTLHQMVVQSIDRMGALI</sequence>
<reference evidence="1" key="1">
    <citation type="submission" date="2014-12" db="EMBL/GenBank/DDBJ databases">
        <authorList>
            <person name="Huang H.-H."/>
            <person name="Chen S.-C."/>
            <person name="Lai M.-C."/>
        </authorList>
    </citation>
    <scope>NUCLEOTIDE SEQUENCE</scope>
    <source>
        <strain evidence="1">K1F9705b</strain>
    </source>
</reference>
<dbReference type="EMBL" id="JWHL01000045">
    <property type="protein sequence ID" value="MBR1370023.1"/>
    <property type="molecule type" value="Genomic_DNA"/>
</dbReference>
<protein>
    <submittedName>
        <fullName evidence="1">Uncharacterized protein</fullName>
    </submittedName>
</protein>
<dbReference type="AlphaFoldDB" id="A0A8J7WC40"/>
<feature type="non-terminal residue" evidence="1">
    <location>
        <position position="1"/>
    </location>
</feature>
<comment type="caution">
    <text evidence="1">The sequence shown here is derived from an EMBL/GenBank/DDBJ whole genome shotgun (WGS) entry which is preliminary data.</text>
</comment>